<feature type="transmembrane region" description="Helical" evidence="8">
    <location>
        <begin position="93"/>
        <end position="114"/>
    </location>
</feature>
<dbReference type="OrthoDB" id="9773467at2"/>
<dbReference type="PANTHER" id="PTHR43744">
    <property type="entry name" value="ABC TRANSPORTER PERMEASE PROTEIN MG189-RELATED-RELATED"/>
    <property type="match status" value="1"/>
</dbReference>
<keyword evidence="11" id="KW-1185">Reference proteome</keyword>
<protein>
    <recommendedName>
        <fullName evidence="2">sn-glycerol-3-phosphate transport system permease protein UgpE</fullName>
    </recommendedName>
</protein>
<dbReference type="InterPro" id="IPR035906">
    <property type="entry name" value="MetI-like_sf"/>
</dbReference>
<evidence type="ECO:0000256" key="2">
    <source>
        <dbReference type="ARBA" id="ARBA00020515"/>
    </source>
</evidence>
<reference evidence="10 11" key="2">
    <citation type="submission" date="2019-09" db="EMBL/GenBank/DDBJ databases">
        <title>Complete Genome Sequence and Methylome Analysis of free living Spirochaetas.</title>
        <authorList>
            <person name="Leshcheva N."/>
            <person name="Mikheeva N."/>
        </authorList>
    </citation>
    <scope>NUCLEOTIDE SEQUENCE [LARGE SCALE GENOMIC DNA]</scope>
    <source>
        <strain evidence="10 11">P</strain>
    </source>
</reference>
<dbReference type="AlphaFoldDB" id="A0A5C1QDD4"/>
<organism evidence="10 11">
    <name type="scientific">Thiospirochaeta perfilievii</name>
    <dbReference type="NCBI Taxonomy" id="252967"/>
    <lineage>
        <taxon>Bacteria</taxon>
        <taxon>Pseudomonadati</taxon>
        <taxon>Spirochaetota</taxon>
        <taxon>Spirochaetia</taxon>
        <taxon>Spirochaetales</taxon>
        <taxon>Spirochaetaceae</taxon>
        <taxon>Thiospirochaeta</taxon>
    </lineage>
</organism>
<evidence type="ECO:0000256" key="8">
    <source>
        <dbReference type="RuleBase" id="RU363032"/>
    </source>
</evidence>
<keyword evidence="5 8" id="KW-0812">Transmembrane</keyword>
<dbReference type="KEGG" id="sper:EW093_08045"/>
<dbReference type="PROSITE" id="PS50928">
    <property type="entry name" value="ABC_TM1"/>
    <property type="match status" value="1"/>
</dbReference>
<dbReference type="Proteomes" id="UP000323824">
    <property type="component" value="Chromosome"/>
</dbReference>
<evidence type="ECO:0000256" key="6">
    <source>
        <dbReference type="ARBA" id="ARBA00022989"/>
    </source>
</evidence>
<reference evidence="10 11" key="1">
    <citation type="submission" date="2019-02" db="EMBL/GenBank/DDBJ databases">
        <authorList>
            <person name="Fomenkov A."/>
            <person name="Dubinina G."/>
            <person name="Grabovich M."/>
            <person name="Vincze T."/>
            <person name="Roberts R.J."/>
        </authorList>
    </citation>
    <scope>NUCLEOTIDE SEQUENCE [LARGE SCALE GENOMIC DNA]</scope>
    <source>
        <strain evidence="10 11">P</strain>
    </source>
</reference>
<evidence type="ECO:0000259" key="9">
    <source>
        <dbReference type="PROSITE" id="PS50928"/>
    </source>
</evidence>
<gene>
    <name evidence="10" type="ORF">EW093_08045</name>
</gene>
<comment type="similarity">
    <text evidence="8">Belongs to the binding-protein-dependent transport system permease family.</text>
</comment>
<dbReference type="Gene3D" id="1.10.3720.10">
    <property type="entry name" value="MetI-like"/>
    <property type="match status" value="1"/>
</dbReference>
<dbReference type="SUPFAM" id="SSF161098">
    <property type="entry name" value="MetI-like"/>
    <property type="match status" value="1"/>
</dbReference>
<dbReference type="CDD" id="cd06261">
    <property type="entry name" value="TM_PBP2"/>
    <property type="match status" value="1"/>
</dbReference>
<accession>A0A5C1QDD4</accession>
<dbReference type="GO" id="GO:0055085">
    <property type="term" value="P:transmembrane transport"/>
    <property type="evidence" value="ECO:0007669"/>
    <property type="project" value="InterPro"/>
</dbReference>
<evidence type="ECO:0000313" key="11">
    <source>
        <dbReference type="Proteomes" id="UP000323824"/>
    </source>
</evidence>
<keyword evidence="4" id="KW-1003">Cell membrane</keyword>
<evidence type="ECO:0000256" key="1">
    <source>
        <dbReference type="ARBA" id="ARBA00004651"/>
    </source>
</evidence>
<dbReference type="InterPro" id="IPR000515">
    <property type="entry name" value="MetI-like"/>
</dbReference>
<feature type="transmembrane region" description="Helical" evidence="8">
    <location>
        <begin position="12"/>
        <end position="33"/>
    </location>
</feature>
<dbReference type="PANTHER" id="PTHR43744:SF8">
    <property type="entry name" value="SN-GLYCEROL-3-PHOSPHATE TRANSPORT SYSTEM PERMEASE PROTEIN UGPE"/>
    <property type="match status" value="1"/>
</dbReference>
<dbReference type="EMBL" id="CP035807">
    <property type="protein sequence ID" value="QEN04656.1"/>
    <property type="molecule type" value="Genomic_DNA"/>
</dbReference>
<sequence>MFKSASNKQKVITQTILVLISIMYIIPMVYVLISSFRGGGVSNYTYLFTSGFPIIRMIFNSVLVSVLQVTLIIAVSSPAAFSFSKIRFPGRDTIYLVLMLTMSISLLCFITPLFQTMKFLGWINTYAALVLPAATFWLPVAILILKNYYDSLGNELMEATKMEGGGYFTIWSKVYAPLSKPATVNVLVFAFINSWNDYLNPLLFSRTDEMRTLPMAVISLTSSIYGARPEIVFACLVIMAVPSIFIYLLFQNHLGEGMTSGAVKG</sequence>
<dbReference type="RefSeq" id="WP_149567899.1">
    <property type="nucleotide sequence ID" value="NZ_CP035807.1"/>
</dbReference>
<proteinExistence type="inferred from homology"/>
<keyword evidence="7 8" id="KW-0472">Membrane</keyword>
<evidence type="ECO:0000256" key="4">
    <source>
        <dbReference type="ARBA" id="ARBA00022475"/>
    </source>
</evidence>
<comment type="subcellular location">
    <subcellularLocation>
        <location evidence="1 8">Cell membrane</location>
        <topology evidence="1 8">Multi-pass membrane protein</topology>
    </subcellularLocation>
</comment>
<feature type="transmembrane region" description="Helical" evidence="8">
    <location>
        <begin position="126"/>
        <end position="145"/>
    </location>
</feature>
<dbReference type="GO" id="GO:0005886">
    <property type="term" value="C:plasma membrane"/>
    <property type="evidence" value="ECO:0007669"/>
    <property type="project" value="UniProtKB-SubCell"/>
</dbReference>
<name>A0A5C1QDD4_9SPIO</name>
<feature type="transmembrane region" description="Helical" evidence="8">
    <location>
        <begin position="53"/>
        <end position="81"/>
    </location>
</feature>
<dbReference type="Pfam" id="PF00528">
    <property type="entry name" value="BPD_transp_1"/>
    <property type="match status" value="1"/>
</dbReference>
<evidence type="ECO:0000256" key="7">
    <source>
        <dbReference type="ARBA" id="ARBA00023136"/>
    </source>
</evidence>
<keyword evidence="3 8" id="KW-0813">Transport</keyword>
<feature type="transmembrane region" description="Helical" evidence="8">
    <location>
        <begin position="231"/>
        <end position="250"/>
    </location>
</feature>
<keyword evidence="6 8" id="KW-1133">Transmembrane helix</keyword>
<evidence type="ECO:0000313" key="10">
    <source>
        <dbReference type="EMBL" id="QEN04656.1"/>
    </source>
</evidence>
<evidence type="ECO:0000256" key="5">
    <source>
        <dbReference type="ARBA" id="ARBA00022692"/>
    </source>
</evidence>
<evidence type="ECO:0000256" key="3">
    <source>
        <dbReference type="ARBA" id="ARBA00022448"/>
    </source>
</evidence>
<feature type="domain" description="ABC transmembrane type-1" evidence="9">
    <location>
        <begin position="58"/>
        <end position="250"/>
    </location>
</feature>